<evidence type="ECO:0000256" key="5">
    <source>
        <dbReference type="ARBA" id="ARBA00022692"/>
    </source>
</evidence>
<keyword evidence="9 13" id="KW-1133">Transmembrane helix</keyword>
<dbReference type="Proteomes" id="UP000626026">
    <property type="component" value="Unassembled WGS sequence"/>
</dbReference>
<evidence type="ECO:0000313" key="16">
    <source>
        <dbReference type="Proteomes" id="UP000626026"/>
    </source>
</evidence>
<keyword evidence="4" id="KW-0645">Protease</keyword>
<evidence type="ECO:0000256" key="12">
    <source>
        <dbReference type="SAM" id="MobiDB-lite"/>
    </source>
</evidence>
<evidence type="ECO:0000256" key="7">
    <source>
        <dbReference type="ARBA" id="ARBA00022801"/>
    </source>
</evidence>
<keyword evidence="6" id="KW-0479">Metal-binding</keyword>
<feature type="transmembrane region" description="Helical" evidence="13">
    <location>
        <begin position="590"/>
        <end position="610"/>
    </location>
</feature>
<sequence>MDRYPDSTPASSFSWRGPKLVALTVLLPLAFAALGYWEQGRSVELQEQQTKTRILVEQAVERLQAATARDPQARIRDNQGRPMSASYTLQRAQDRLEALETEEMVAGIRGYLPPVAMWAGGLAALLGATGLLAAVLMGRAGRASRARLLASFNLVRRTLPFHMAMQIVLLAAASLAVLGFEGAALWHSGRLSSGDVKLMAVAGMFGIFAIILVFGALSQLRKALRLFTPDPLPLLGREVNRDEAAGLWRAVLDLSARCNAQPPEHIVVGLTDGYFVTSSDIVLRPEERRISGRTLHVPLPHLALTDREEAAAIIGHELGHFSGEDTEYSRRFVPIYAGVSRSLEAVAESEANGNALSLVLTRPAMMLGLFVMEQFDHAVHHWSRQREFAADAVGARLTSNKAAASALLRSSAIHPRIHEILGEVAEKPANRPADLLPAILRAAAERGLDDPRIHLEEQQPHPTDTHPPTSQRIAALGLLTPSGPDAEVLAHATRPVLPGEPTALDACFADPGAIGRLLTEDFAGALQQHEAAVAEALERAAAAVQAEDEREIFENTAAASWVFFVLGGILVCMGAVGMALWLTAELGIETVLSSMIILTGLPMLVAALFFRRRGRRPVMVLTPTGFRSPGLADEVPWLDIADFTLFTGNALRLEFLIALGRPMPRSISRRAKVDASGRTVTLPSYGLRGLKPAAYAELLGTYWRAAIARAELAQRRAATPATAEAEPAADDTMIRAPGPWG</sequence>
<keyword evidence="3" id="KW-1003">Cell membrane</keyword>
<dbReference type="EMBL" id="JACTVA010000012">
    <property type="protein sequence ID" value="MBC9206999.1"/>
    <property type="molecule type" value="Genomic_DNA"/>
</dbReference>
<comment type="subcellular location">
    <subcellularLocation>
        <location evidence="2">Cell membrane</location>
        <topology evidence="2">Multi-pass membrane protein</topology>
    </subcellularLocation>
</comment>
<evidence type="ECO:0000256" key="6">
    <source>
        <dbReference type="ARBA" id="ARBA00022723"/>
    </source>
</evidence>
<dbReference type="InterPro" id="IPR050083">
    <property type="entry name" value="HtpX_protease"/>
</dbReference>
<feature type="transmembrane region" description="Helical" evidence="13">
    <location>
        <begin position="198"/>
        <end position="217"/>
    </location>
</feature>
<dbReference type="RefSeq" id="WP_187784172.1">
    <property type="nucleotide sequence ID" value="NZ_JACTVA010000012.1"/>
</dbReference>
<feature type="transmembrane region" description="Helical" evidence="13">
    <location>
        <begin position="159"/>
        <end position="178"/>
    </location>
</feature>
<evidence type="ECO:0000256" key="8">
    <source>
        <dbReference type="ARBA" id="ARBA00022833"/>
    </source>
</evidence>
<feature type="region of interest" description="Disordered" evidence="12">
    <location>
        <begin position="718"/>
        <end position="741"/>
    </location>
</feature>
<dbReference type="Pfam" id="PF01435">
    <property type="entry name" value="Peptidase_M48"/>
    <property type="match status" value="1"/>
</dbReference>
<evidence type="ECO:0000256" key="1">
    <source>
        <dbReference type="ARBA" id="ARBA00001947"/>
    </source>
</evidence>
<keyword evidence="11 13" id="KW-0472">Membrane</keyword>
<feature type="transmembrane region" description="Helical" evidence="13">
    <location>
        <begin position="561"/>
        <end position="584"/>
    </location>
</feature>
<evidence type="ECO:0000259" key="14">
    <source>
        <dbReference type="Pfam" id="PF01435"/>
    </source>
</evidence>
<feature type="transmembrane region" description="Helical" evidence="13">
    <location>
        <begin position="115"/>
        <end position="138"/>
    </location>
</feature>
<dbReference type="InterPro" id="IPR001915">
    <property type="entry name" value="Peptidase_M48"/>
</dbReference>
<protein>
    <submittedName>
        <fullName evidence="15">M48 family metalloprotease</fullName>
    </submittedName>
</protein>
<evidence type="ECO:0000313" key="15">
    <source>
        <dbReference type="EMBL" id="MBC9206999.1"/>
    </source>
</evidence>
<dbReference type="GO" id="GO:0008237">
    <property type="term" value="F:metallopeptidase activity"/>
    <property type="evidence" value="ECO:0007669"/>
    <property type="project" value="UniProtKB-KW"/>
</dbReference>
<keyword evidence="10 15" id="KW-0482">Metalloprotease</keyword>
<dbReference type="PANTHER" id="PTHR43221">
    <property type="entry name" value="PROTEASE HTPX"/>
    <property type="match status" value="1"/>
</dbReference>
<comment type="cofactor">
    <cofactor evidence="1">
        <name>Zn(2+)</name>
        <dbReference type="ChEBI" id="CHEBI:29105"/>
    </cofactor>
</comment>
<evidence type="ECO:0000256" key="3">
    <source>
        <dbReference type="ARBA" id="ARBA00022475"/>
    </source>
</evidence>
<keyword evidence="16" id="KW-1185">Reference proteome</keyword>
<proteinExistence type="predicted"/>
<evidence type="ECO:0000256" key="9">
    <source>
        <dbReference type="ARBA" id="ARBA00022989"/>
    </source>
</evidence>
<name>A0ABR7RKF2_9PROT</name>
<dbReference type="CDD" id="cd07328">
    <property type="entry name" value="M48_Ste24p_like"/>
    <property type="match status" value="1"/>
</dbReference>
<feature type="transmembrane region" description="Helical" evidence="13">
    <location>
        <begin position="20"/>
        <end position="37"/>
    </location>
</feature>
<evidence type="ECO:0000256" key="10">
    <source>
        <dbReference type="ARBA" id="ARBA00023049"/>
    </source>
</evidence>
<gene>
    <name evidence="15" type="ORF">IBL26_09155</name>
</gene>
<feature type="domain" description="Peptidase M48" evidence="14">
    <location>
        <begin position="304"/>
        <end position="476"/>
    </location>
</feature>
<reference evidence="15 16" key="1">
    <citation type="journal article" date="2013" name="Int. J. Syst. Evol. Microbiol.">
        <title>Roseomonas aerophila sp. nov., isolated from air.</title>
        <authorList>
            <person name="Kim S.J."/>
            <person name="Weon H.Y."/>
            <person name="Ahn J.H."/>
            <person name="Hong S.B."/>
            <person name="Seok S.J."/>
            <person name="Whang K.S."/>
            <person name="Kwon S.W."/>
        </authorList>
    </citation>
    <scope>NUCLEOTIDE SEQUENCE [LARGE SCALE GENOMIC DNA]</scope>
    <source>
        <strain evidence="15 16">NBRC 108923</strain>
    </source>
</reference>
<keyword evidence="8" id="KW-0862">Zinc</keyword>
<evidence type="ECO:0000256" key="13">
    <source>
        <dbReference type="SAM" id="Phobius"/>
    </source>
</evidence>
<keyword evidence="7" id="KW-0378">Hydrolase</keyword>
<dbReference type="PANTHER" id="PTHR43221:SF1">
    <property type="entry name" value="PROTEASE HTPX"/>
    <property type="match status" value="1"/>
</dbReference>
<organism evidence="15 16">
    <name type="scientific">Teichococcus aerophilus</name>
    <dbReference type="NCBI Taxonomy" id="1224513"/>
    <lineage>
        <taxon>Bacteria</taxon>
        <taxon>Pseudomonadati</taxon>
        <taxon>Pseudomonadota</taxon>
        <taxon>Alphaproteobacteria</taxon>
        <taxon>Acetobacterales</taxon>
        <taxon>Roseomonadaceae</taxon>
        <taxon>Roseomonas</taxon>
    </lineage>
</organism>
<evidence type="ECO:0000256" key="11">
    <source>
        <dbReference type="ARBA" id="ARBA00023136"/>
    </source>
</evidence>
<accession>A0ABR7RKF2</accession>
<comment type="caution">
    <text evidence="15">The sequence shown here is derived from an EMBL/GenBank/DDBJ whole genome shotgun (WGS) entry which is preliminary data.</text>
</comment>
<evidence type="ECO:0000256" key="4">
    <source>
        <dbReference type="ARBA" id="ARBA00022670"/>
    </source>
</evidence>
<keyword evidence="5 13" id="KW-0812">Transmembrane</keyword>
<evidence type="ECO:0000256" key="2">
    <source>
        <dbReference type="ARBA" id="ARBA00004651"/>
    </source>
</evidence>